<keyword evidence="1" id="KW-0472">Membrane</keyword>
<evidence type="ECO:0000256" key="1">
    <source>
        <dbReference type="SAM" id="Phobius"/>
    </source>
</evidence>
<dbReference type="STRING" id="1802627.A3A70_00585"/>
<proteinExistence type="predicted"/>
<dbReference type="AlphaFoldDB" id="A0A1F4VMN7"/>
<evidence type="ECO:0008006" key="4">
    <source>
        <dbReference type="Google" id="ProtNLM"/>
    </source>
</evidence>
<feature type="transmembrane region" description="Helical" evidence="1">
    <location>
        <begin position="15"/>
        <end position="33"/>
    </location>
</feature>
<protein>
    <recommendedName>
        <fullName evidence="4">Type 4a pilus biogenesis protein PilO</fullName>
    </recommendedName>
</protein>
<dbReference type="Pfam" id="PF04350">
    <property type="entry name" value="PilO"/>
    <property type="match status" value="1"/>
</dbReference>
<evidence type="ECO:0000313" key="3">
    <source>
        <dbReference type="Proteomes" id="UP000178964"/>
    </source>
</evidence>
<evidence type="ECO:0000313" key="2">
    <source>
        <dbReference type="EMBL" id="OGC58248.1"/>
    </source>
</evidence>
<accession>A0A1F4VMN7</accession>
<dbReference type="Proteomes" id="UP000178964">
    <property type="component" value="Unassembled WGS sequence"/>
</dbReference>
<comment type="caution">
    <text evidence="2">The sequence shown here is derived from an EMBL/GenBank/DDBJ whole genome shotgun (WGS) entry which is preliminary data.</text>
</comment>
<dbReference type="GO" id="GO:0043683">
    <property type="term" value="P:type IV pilus assembly"/>
    <property type="evidence" value="ECO:0007669"/>
    <property type="project" value="InterPro"/>
</dbReference>
<dbReference type="GO" id="GO:0043107">
    <property type="term" value="P:type IV pilus-dependent motility"/>
    <property type="evidence" value="ECO:0007669"/>
    <property type="project" value="InterPro"/>
</dbReference>
<dbReference type="InterPro" id="IPR007445">
    <property type="entry name" value="PilO"/>
</dbReference>
<reference evidence="2 3" key="1">
    <citation type="journal article" date="2016" name="Nat. Commun.">
        <title>Thousands of microbial genomes shed light on interconnected biogeochemical processes in an aquifer system.</title>
        <authorList>
            <person name="Anantharaman K."/>
            <person name="Brown C.T."/>
            <person name="Hug L.A."/>
            <person name="Sharon I."/>
            <person name="Castelle C.J."/>
            <person name="Probst A.J."/>
            <person name="Thomas B.C."/>
            <person name="Singh A."/>
            <person name="Wilkins M.J."/>
            <person name="Karaoz U."/>
            <person name="Brodie E.L."/>
            <person name="Williams K.H."/>
            <person name="Hubbard S.S."/>
            <person name="Banfield J.F."/>
        </authorList>
    </citation>
    <scope>NUCLEOTIDE SEQUENCE [LARGE SCALE GENOMIC DNA]</scope>
</reference>
<gene>
    <name evidence="2" type="ORF">A3A70_00585</name>
</gene>
<keyword evidence="1" id="KW-1133">Transmembrane helix</keyword>
<keyword evidence="1" id="KW-0812">Transmembrane</keyword>
<sequence>MIFSPYLRVTPKKGYTLLIMTLVSMIVFGVFAIRPSLVTVATLKKQVADLESVNESMKLKVQNLATAQTIYLENKPHLYLVDASMPDENVVPQFIQDISTKVALAGSSLEAIKVTKGGKNEDLLEYQISMSVACTYPQLTGILTFLEKSLLTSNVTSVSVRPHQKGAYSIQAEINVSLYQYEGN</sequence>
<name>A0A1F4VMN7_UNCKA</name>
<organism evidence="2 3">
    <name type="scientific">candidate division WWE3 bacterium RIFCSPLOWO2_01_FULL_42_11</name>
    <dbReference type="NCBI Taxonomy" id="1802627"/>
    <lineage>
        <taxon>Bacteria</taxon>
        <taxon>Katanobacteria</taxon>
    </lineage>
</organism>
<dbReference type="Gene3D" id="3.30.70.60">
    <property type="match status" value="1"/>
</dbReference>
<dbReference type="EMBL" id="MEVK01000040">
    <property type="protein sequence ID" value="OGC58248.1"/>
    <property type="molecule type" value="Genomic_DNA"/>
</dbReference>
<dbReference type="InterPro" id="IPR014717">
    <property type="entry name" value="Transl_elong_EF1B/ribsomal_bS6"/>
</dbReference>